<reference evidence="2 3" key="1">
    <citation type="submission" date="2018-07" db="EMBL/GenBank/DDBJ databases">
        <title>Erythrobacter nanhaiensis sp. nov., a novel member of the genus Erythrobacter isolated from the South China Sea.</title>
        <authorList>
            <person name="Chen X."/>
            <person name="Liu J."/>
        </authorList>
    </citation>
    <scope>NUCLEOTIDE SEQUENCE [LARGE SCALE GENOMIC DNA]</scope>
    <source>
        <strain evidence="2 3">S-5</strain>
    </source>
</reference>
<sequence>MANDPQSDGASDADVSRAARRYWTLQFVRLAGIFLTFVGAMMVVGRIEGGMLGPIAFVAGPVLFFAVPILLARRWKREQR</sequence>
<evidence type="ECO:0000256" key="1">
    <source>
        <dbReference type="SAM" id="Phobius"/>
    </source>
</evidence>
<keyword evidence="1" id="KW-0472">Membrane</keyword>
<keyword evidence="1" id="KW-1133">Transmembrane helix</keyword>
<dbReference type="Proteomes" id="UP000254101">
    <property type="component" value="Unassembled WGS sequence"/>
</dbReference>
<feature type="transmembrane region" description="Helical" evidence="1">
    <location>
        <begin position="51"/>
        <end position="72"/>
    </location>
</feature>
<dbReference type="RefSeq" id="WP_115491726.1">
    <property type="nucleotide sequence ID" value="NZ_JACHWW010000001.1"/>
</dbReference>
<comment type="caution">
    <text evidence="2">The sequence shown here is derived from an EMBL/GenBank/DDBJ whole genome shotgun (WGS) entry which is preliminary data.</text>
</comment>
<name>A0A395LL81_9SPHN</name>
<keyword evidence="1" id="KW-0812">Transmembrane</keyword>
<dbReference type="AlphaFoldDB" id="A0A395LL81"/>
<protein>
    <submittedName>
        <fullName evidence="2">Uncharacterized protein</fullName>
    </submittedName>
</protein>
<gene>
    <name evidence="2" type="ORF">DL238_07740</name>
</gene>
<evidence type="ECO:0000313" key="2">
    <source>
        <dbReference type="EMBL" id="RDS77505.1"/>
    </source>
</evidence>
<keyword evidence="3" id="KW-1185">Reference proteome</keyword>
<feature type="transmembrane region" description="Helical" evidence="1">
    <location>
        <begin position="27"/>
        <end position="45"/>
    </location>
</feature>
<proteinExistence type="predicted"/>
<organism evidence="2 3">
    <name type="scientific">Alteriqipengyuania lutimaris</name>
    <dbReference type="NCBI Taxonomy" id="1538146"/>
    <lineage>
        <taxon>Bacteria</taxon>
        <taxon>Pseudomonadati</taxon>
        <taxon>Pseudomonadota</taxon>
        <taxon>Alphaproteobacteria</taxon>
        <taxon>Sphingomonadales</taxon>
        <taxon>Erythrobacteraceae</taxon>
        <taxon>Alteriqipengyuania</taxon>
    </lineage>
</organism>
<dbReference type="OrthoDB" id="7410112at2"/>
<accession>A0A395LL81</accession>
<evidence type="ECO:0000313" key="3">
    <source>
        <dbReference type="Proteomes" id="UP000254101"/>
    </source>
</evidence>
<dbReference type="EMBL" id="QRBB01000001">
    <property type="protein sequence ID" value="RDS77505.1"/>
    <property type="molecule type" value="Genomic_DNA"/>
</dbReference>